<dbReference type="PANTHER" id="PTHR30408">
    <property type="entry name" value="TYPE-1 RESTRICTION ENZYME ECOKI SPECIFICITY PROTEIN"/>
    <property type="match status" value="1"/>
</dbReference>
<comment type="caution">
    <text evidence="5">The sequence shown here is derived from an EMBL/GenBank/DDBJ whole genome shotgun (WGS) entry which is preliminary data.</text>
</comment>
<evidence type="ECO:0000256" key="1">
    <source>
        <dbReference type="ARBA" id="ARBA00010923"/>
    </source>
</evidence>
<dbReference type="InterPro" id="IPR000055">
    <property type="entry name" value="Restrct_endonuc_typeI_TRD"/>
</dbReference>
<evidence type="ECO:0000256" key="3">
    <source>
        <dbReference type="ARBA" id="ARBA00023125"/>
    </source>
</evidence>
<proteinExistence type="inferred from homology"/>
<protein>
    <recommendedName>
        <fullName evidence="4">Type I restriction modification DNA specificity domain-containing protein</fullName>
    </recommendedName>
</protein>
<dbReference type="CDD" id="cd17267">
    <property type="entry name" value="RMtype1_S_EcoAO83I-TRD1-CR1_like"/>
    <property type="match status" value="1"/>
</dbReference>
<dbReference type="GO" id="GO:0003677">
    <property type="term" value="F:DNA binding"/>
    <property type="evidence" value="ECO:0007669"/>
    <property type="project" value="UniProtKB-KW"/>
</dbReference>
<keyword evidence="6" id="KW-1185">Reference proteome</keyword>
<dbReference type="EMBL" id="MWQO01000072">
    <property type="protein sequence ID" value="THD06776.1"/>
    <property type="molecule type" value="Genomic_DNA"/>
</dbReference>
<gene>
    <name evidence="5" type="ORF">B1806_15725</name>
</gene>
<dbReference type="PANTHER" id="PTHR30408:SF13">
    <property type="entry name" value="TYPE I RESTRICTION ENZYME HINDI SPECIFICITY SUBUNIT"/>
    <property type="match status" value="1"/>
</dbReference>
<dbReference type="AlphaFoldDB" id="A0A4S3KE68"/>
<dbReference type="OrthoDB" id="9798929at2"/>
<dbReference type="Pfam" id="PF01420">
    <property type="entry name" value="Methylase_S"/>
    <property type="match status" value="2"/>
</dbReference>
<dbReference type="InterPro" id="IPR052021">
    <property type="entry name" value="Type-I_RS_S_subunit"/>
</dbReference>
<keyword evidence="3" id="KW-0238">DNA-binding</keyword>
<keyword evidence="2" id="KW-0680">Restriction system</keyword>
<dbReference type="CDD" id="cd17256">
    <property type="entry name" value="RMtype1_S_EcoJA65PI-TRD1-CR1_like"/>
    <property type="match status" value="1"/>
</dbReference>
<feature type="domain" description="Type I restriction modification DNA specificity" evidence="4">
    <location>
        <begin position="6"/>
        <end position="182"/>
    </location>
</feature>
<accession>A0A4S3KE68</accession>
<dbReference type="STRING" id="993689.GCA_002077135_02087"/>
<evidence type="ECO:0000256" key="2">
    <source>
        <dbReference type="ARBA" id="ARBA00022747"/>
    </source>
</evidence>
<sequence length="393" mass="43562">MTIVRVKLAKVVDVKGGKRLPSGAAFSTEPTSHPYIRGQDIRGGRIRASEQFYITDDVFEKIRRYTVQVGDVCITIVGNIGDVGITPPELDGANLTENAVKLIPTTLNLDSRFLAYALLSPDAQQQMKLSAAGAAQPKLGIYKVNDIEIPFLQVERQRRIAAILSAYDDLIENNMRRIAILEEMARRIYEEWFVRFRFPGHEQTRMVESEVGPVPEGWRVCRLGDEIELAYGKALKAEDRVEGDIPVYGSSGVVGLHSFSLVDGPGIIVGRKGNVGSVHWCDVPFFPIDTVFYVKSALPLHFVFFNLQQQNFLNNDAAVPGLNRNQAYALPLLVPSPDLLARFANTCASLLGLTRVLSRKNHNLRTTRDLLLPRLISGELDVSDLPEPQAVVA</sequence>
<dbReference type="SUPFAM" id="SSF116734">
    <property type="entry name" value="DNA methylase specificity domain"/>
    <property type="match status" value="2"/>
</dbReference>
<evidence type="ECO:0000313" key="6">
    <source>
        <dbReference type="Proteomes" id="UP000307749"/>
    </source>
</evidence>
<dbReference type="Gene3D" id="3.90.220.20">
    <property type="entry name" value="DNA methylase specificity domains"/>
    <property type="match status" value="2"/>
</dbReference>
<evidence type="ECO:0000313" key="5">
    <source>
        <dbReference type="EMBL" id="THD06776.1"/>
    </source>
</evidence>
<comment type="similarity">
    <text evidence="1">Belongs to the type-I restriction system S methylase family.</text>
</comment>
<name>A0A4S3KE68_9GAMM</name>
<dbReference type="Proteomes" id="UP000307749">
    <property type="component" value="Unassembled WGS sequence"/>
</dbReference>
<dbReference type="InterPro" id="IPR044946">
    <property type="entry name" value="Restrct_endonuc_typeI_TRD_sf"/>
</dbReference>
<evidence type="ECO:0000259" key="4">
    <source>
        <dbReference type="Pfam" id="PF01420"/>
    </source>
</evidence>
<dbReference type="GO" id="GO:0009307">
    <property type="term" value="P:DNA restriction-modification system"/>
    <property type="evidence" value="ECO:0007669"/>
    <property type="project" value="UniProtKB-KW"/>
</dbReference>
<feature type="domain" description="Type I restriction modification DNA specificity" evidence="4">
    <location>
        <begin position="215"/>
        <end position="322"/>
    </location>
</feature>
<organism evidence="5 6">
    <name type="scientific">Metallibacterium scheffleri</name>
    <dbReference type="NCBI Taxonomy" id="993689"/>
    <lineage>
        <taxon>Bacteria</taxon>
        <taxon>Pseudomonadati</taxon>
        <taxon>Pseudomonadota</taxon>
        <taxon>Gammaproteobacteria</taxon>
        <taxon>Lysobacterales</taxon>
        <taxon>Rhodanobacteraceae</taxon>
        <taxon>Metallibacterium</taxon>
    </lineage>
</organism>
<reference evidence="5 6" key="1">
    <citation type="submission" date="2017-02" db="EMBL/GenBank/DDBJ databases">
        <title>Whole genome sequencing of Metallibacterium scheffleri DSM 24874 (T).</title>
        <authorList>
            <person name="Kumar S."/>
            <person name="Patil P."/>
            <person name="Patil P.B."/>
        </authorList>
    </citation>
    <scope>NUCLEOTIDE SEQUENCE [LARGE SCALE GENOMIC DNA]</scope>
    <source>
        <strain evidence="5 6">DSM 24874</strain>
    </source>
</reference>